<evidence type="ECO:0000256" key="34">
    <source>
        <dbReference type="ARBA" id="ARBA00023280"/>
    </source>
</evidence>
<keyword evidence="40" id="KW-1185">Reference proteome</keyword>
<dbReference type="InterPro" id="IPR002532">
    <property type="entry name" value="Hanta_Gc_N"/>
</dbReference>
<dbReference type="GO" id="GO:0008270">
    <property type="term" value="F:zinc ion binding"/>
    <property type="evidence" value="ECO:0007669"/>
    <property type="project" value="UniProtKB-KW"/>
</dbReference>
<keyword evidence="35" id="KW-1160">Virus entry into host cell</keyword>
<evidence type="ECO:0000256" key="19">
    <source>
        <dbReference type="ARBA" id="ARBA00022723"/>
    </source>
</evidence>
<evidence type="ECO:0000256" key="4">
    <source>
        <dbReference type="ARBA" id="ARBA00004252"/>
    </source>
</evidence>
<keyword evidence="24" id="KW-1040">Host Golgi apparatus</keyword>
<keyword evidence="26" id="KW-0946">Virion</keyword>
<keyword evidence="20" id="KW-0732">Signal</keyword>
<comment type="subcellular location">
    <subcellularLocation>
        <location evidence="4">Host Golgi apparatus membrane</location>
        <topology evidence="4">Multi-pass membrane protein</topology>
    </subcellularLocation>
    <subcellularLocation>
        <location evidence="3">Host Golgi apparatus membrane</location>
        <topology evidence="3">Single-pass type I membrane protein</topology>
    </subcellularLocation>
    <subcellularLocation>
        <location evidence="7">Host cell surface</location>
    </subcellularLocation>
    <subcellularLocation>
        <location evidence="1">Host endoplasmic reticulum membrane</location>
        <topology evidence="1">Multi-pass membrane protein</topology>
    </subcellularLocation>
    <subcellularLocation>
        <location evidence="8">Host endoplasmic reticulum membrane</location>
        <topology evidence="8">Single-pass type I membrane protein</topology>
    </subcellularLocation>
    <subcellularLocation>
        <location evidence="2">Host mitochondrion</location>
    </subcellularLocation>
    <subcellularLocation>
        <location evidence="6">Virion membrane</location>
        <topology evidence="6">Multi-pass membrane protein</topology>
    </subcellularLocation>
    <subcellularLocation>
        <location evidence="5">Virion membrane</location>
        <topology evidence="5">Single-pass membrane protein</topology>
    </subcellularLocation>
</comment>
<dbReference type="Pfam" id="PF01561">
    <property type="entry name" value="Hanta_Gc_N"/>
    <property type="match status" value="1"/>
</dbReference>
<dbReference type="GO" id="GO:0033650">
    <property type="term" value="C:host cell mitochondrion"/>
    <property type="evidence" value="ECO:0007669"/>
    <property type="project" value="UniProtKB-SubCell"/>
</dbReference>
<feature type="transmembrane region" description="Helical" evidence="37">
    <location>
        <begin position="490"/>
        <end position="517"/>
    </location>
</feature>
<dbReference type="GeneID" id="32305897"/>
<evidence type="ECO:0000256" key="25">
    <source>
        <dbReference type="ARBA" id="ARBA00022833"/>
    </source>
</evidence>
<evidence type="ECO:0000256" key="24">
    <source>
        <dbReference type="ARBA" id="ARBA00022812"/>
    </source>
</evidence>
<evidence type="ECO:0000256" key="23">
    <source>
        <dbReference type="ARBA" id="ARBA00022804"/>
    </source>
</evidence>
<evidence type="ECO:0000256" key="22">
    <source>
        <dbReference type="ARBA" id="ARBA00022771"/>
    </source>
</evidence>
<dbReference type="Pfam" id="PF20682">
    <property type="entry name" value="Hanta_Gc_C"/>
    <property type="match status" value="1"/>
</dbReference>
<dbReference type="Gene3D" id="1.10.8.1320">
    <property type="match status" value="1"/>
</dbReference>
<dbReference type="InterPro" id="IPR048791">
    <property type="entry name" value="Gc_C_bunya"/>
</dbReference>
<keyword evidence="17" id="KW-1110">Inhibition of host TRAFs by virus</keyword>
<evidence type="ECO:0000256" key="21">
    <source>
        <dbReference type="ARBA" id="ARBA00022737"/>
    </source>
</evidence>
<evidence type="ECO:0000256" key="20">
    <source>
        <dbReference type="ARBA" id="ARBA00022729"/>
    </source>
</evidence>
<dbReference type="GO" id="GO:0039527">
    <property type="term" value="P:symbiont-mediated suppression of host TRAF-mediated signal transduction"/>
    <property type="evidence" value="ECO:0007669"/>
    <property type="project" value="UniProtKB-KW"/>
</dbReference>
<evidence type="ECO:0000256" key="1">
    <source>
        <dbReference type="ARBA" id="ARBA00004153"/>
    </source>
</evidence>
<comment type="similarity">
    <text evidence="9">Belongs to the hantavirus envelope glycoprotein family.</text>
</comment>
<dbReference type="Pfam" id="PF20679">
    <property type="entry name" value="Hanta_Gn-B"/>
    <property type="match status" value="1"/>
</dbReference>
<evidence type="ECO:0000256" key="31">
    <source>
        <dbReference type="ARBA" id="ARBA00023157"/>
    </source>
</evidence>
<dbReference type="InterPro" id="IPR002534">
    <property type="entry name" value="Hanta_Gn-H"/>
</dbReference>
<evidence type="ECO:0000256" key="37">
    <source>
        <dbReference type="SAM" id="Phobius"/>
    </source>
</evidence>
<dbReference type="GO" id="GO:0019062">
    <property type="term" value="P:virion attachment to host cell"/>
    <property type="evidence" value="ECO:0007669"/>
    <property type="project" value="UniProtKB-KW"/>
</dbReference>
<evidence type="ECO:0000259" key="38">
    <source>
        <dbReference type="PROSITE" id="PS51056"/>
    </source>
</evidence>
<evidence type="ECO:0000256" key="11">
    <source>
        <dbReference type="ARBA" id="ARBA00022482"/>
    </source>
</evidence>
<keyword evidence="16" id="KW-1090">Inhibition of host innate immune response by virus</keyword>
<dbReference type="Pfam" id="PF01567">
    <property type="entry name" value="Hanta_Gn-H"/>
    <property type="match status" value="1"/>
</dbReference>
<dbReference type="GO" id="GO:0007165">
    <property type="term" value="P:signal transduction"/>
    <property type="evidence" value="ECO:0007669"/>
    <property type="project" value="InterPro"/>
</dbReference>
<keyword evidence="34" id="KW-0899">Viral immunoevasion</keyword>
<keyword evidence="27" id="KW-1043">Host membrane</keyword>
<name>U5L2G9_9VIRU</name>
<feature type="domain" description="ITAM" evidence="38">
    <location>
        <begin position="619"/>
        <end position="642"/>
    </location>
</feature>
<evidence type="ECO:0000313" key="39">
    <source>
        <dbReference type="EMBL" id="AGW23848.1"/>
    </source>
</evidence>
<evidence type="ECO:0000256" key="14">
    <source>
        <dbReference type="ARBA" id="ARBA00022581"/>
    </source>
</evidence>
<feature type="transmembrane region" description="Helical" evidence="37">
    <location>
        <begin position="1116"/>
        <end position="1139"/>
    </location>
</feature>
<reference evidence="39 40" key="1">
    <citation type="journal article" date="2013" name="Infect. Genet. Evol.">
        <title>Complete genome sequence and molecular phylogeny of a newfound hantavirus harbored by the Doucet's musk shrew (Crocidura douceti) in Guinea.</title>
        <authorList>
            <person name="Gu S.H."/>
            <person name="Nicolas V."/>
            <person name="Lalis A."/>
            <person name="Sathirapongsasuti N."/>
            <person name="Yanagihara R."/>
        </authorList>
    </citation>
    <scope>NUCLEOTIDE SEQUENCE [LARGE SCALE GENOMIC DNA]</scope>
    <source>
        <strain evidence="39 40">VN1512</strain>
    </source>
</reference>
<keyword evidence="23" id="KW-1161">Viral attachment to host cell</keyword>
<evidence type="ECO:0000256" key="2">
    <source>
        <dbReference type="ARBA" id="ARBA00004181"/>
    </source>
</evidence>
<dbReference type="GO" id="GO:0044178">
    <property type="term" value="C:host cell Golgi membrane"/>
    <property type="evidence" value="ECO:0007669"/>
    <property type="project" value="UniProtKB-SubCell"/>
</dbReference>
<evidence type="ECO:0000256" key="13">
    <source>
        <dbReference type="ARBA" id="ARBA00022510"/>
    </source>
</evidence>
<evidence type="ECO:0000256" key="35">
    <source>
        <dbReference type="ARBA" id="ARBA00023296"/>
    </source>
</evidence>
<keyword evidence="30" id="KW-1045">Host mitochondrion</keyword>
<dbReference type="PROSITE" id="PS51056">
    <property type="entry name" value="ITAM_2"/>
    <property type="match status" value="1"/>
</dbReference>
<evidence type="ECO:0000256" key="5">
    <source>
        <dbReference type="ARBA" id="ARBA00004381"/>
    </source>
</evidence>
<keyword evidence="12" id="KW-1168">Fusion of virus membrane with host membrane</keyword>
<evidence type="ECO:0000256" key="32">
    <source>
        <dbReference type="ARBA" id="ARBA00023180"/>
    </source>
</evidence>
<evidence type="ECO:0000256" key="15">
    <source>
        <dbReference type="ARBA" id="ARBA00022595"/>
    </source>
</evidence>
<evidence type="ECO:0000256" key="6">
    <source>
        <dbReference type="ARBA" id="ARBA00004385"/>
    </source>
</evidence>
<keyword evidence="32" id="KW-0325">Glycoprotein</keyword>
<keyword evidence="11" id="KW-1113">Inhibition of host RLR pathway by virus</keyword>
<keyword evidence="25" id="KW-0862">Zinc</keyword>
<evidence type="ECO:0000256" key="7">
    <source>
        <dbReference type="ARBA" id="ARBA00004426"/>
    </source>
</evidence>
<evidence type="ECO:0000256" key="18">
    <source>
        <dbReference type="ARBA" id="ARBA00022692"/>
    </source>
</evidence>
<proteinExistence type="inferred from homology"/>
<dbReference type="GO" id="GO:0044167">
    <property type="term" value="C:host cell endoplasmic reticulum membrane"/>
    <property type="evidence" value="ECO:0007669"/>
    <property type="project" value="UniProtKB-SubCell"/>
</dbReference>
<keyword evidence="28 37" id="KW-1133">Transmembrane helix</keyword>
<dbReference type="InterPro" id="IPR012316">
    <property type="entry name" value="ITAM_motif_hantavir-typ"/>
</dbReference>
<evidence type="ECO:0000256" key="10">
    <source>
        <dbReference type="ARBA" id="ARBA00015294"/>
    </source>
</evidence>
<keyword evidence="13" id="KW-1170">Fusion of virus membrane with host endosomal membrane</keyword>
<evidence type="ECO:0000256" key="30">
    <source>
        <dbReference type="ARBA" id="ARBA00023147"/>
    </source>
</evidence>
<dbReference type="Proteomes" id="UP000124611">
    <property type="component" value="Genome"/>
</dbReference>
<keyword evidence="21" id="KW-0677">Repeat</keyword>
<keyword evidence="15" id="KW-1162">Viral penetration into host cytoplasm</keyword>
<evidence type="ECO:0000313" key="40">
    <source>
        <dbReference type="Proteomes" id="UP000124611"/>
    </source>
</evidence>
<accession>U5L2G9</accession>
<evidence type="ECO:0000256" key="29">
    <source>
        <dbReference type="ARBA" id="ARBA00023136"/>
    </source>
</evidence>
<evidence type="ECO:0000256" key="8">
    <source>
        <dbReference type="ARBA" id="ARBA00004482"/>
    </source>
</evidence>
<dbReference type="GO" id="GO:0046718">
    <property type="term" value="P:symbiont entry into host cell"/>
    <property type="evidence" value="ECO:0007669"/>
    <property type="project" value="UniProtKB-KW"/>
</dbReference>
<evidence type="ECO:0000256" key="33">
    <source>
        <dbReference type="ARBA" id="ARBA00023184"/>
    </source>
</evidence>
<evidence type="ECO:0000256" key="3">
    <source>
        <dbReference type="ARBA" id="ARBA00004244"/>
    </source>
</evidence>
<keyword evidence="14" id="KW-0945">Host-virus interaction</keyword>
<dbReference type="GO" id="GO:0052170">
    <property type="term" value="P:symbiont-mediated suppression of host innate immune response"/>
    <property type="evidence" value="ECO:0007669"/>
    <property type="project" value="UniProtKB-KW"/>
</dbReference>
<dbReference type="GO" id="GO:0055036">
    <property type="term" value="C:virion membrane"/>
    <property type="evidence" value="ECO:0007669"/>
    <property type="project" value="UniProtKB-SubCell"/>
</dbReference>
<evidence type="ECO:0000256" key="16">
    <source>
        <dbReference type="ARBA" id="ARBA00022632"/>
    </source>
</evidence>
<keyword evidence="18 37" id="KW-0812">Transmembrane</keyword>
<dbReference type="InterPro" id="IPR048790">
    <property type="entry name" value="Gn-B_hanta"/>
</dbReference>
<evidence type="ECO:0000256" key="12">
    <source>
        <dbReference type="ARBA" id="ARBA00022506"/>
    </source>
</evidence>
<evidence type="ECO:0000256" key="26">
    <source>
        <dbReference type="ARBA" id="ARBA00022844"/>
    </source>
</evidence>
<dbReference type="KEGG" id="vg:32305897"/>
<evidence type="ECO:0000256" key="9">
    <source>
        <dbReference type="ARBA" id="ARBA00005839"/>
    </source>
</evidence>
<dbReference type="RefSeq" id="YP_009361852.1">
    <property type="nucleotide sequence ID" value="NC_034406.1"/>
</dbReference>
<keyword evidence="29 37" id="KW-0472">Membrane</keyword>
<dbReference type="GO" id="GO:0044228">
    <property type="term" value="C:host cell surface"/>
    <property type="evidence" value="ECO:0007669"/>
    <property type="project" value="UniProtKB-SubCell"/>
</dbReference>
<evidence type="ECO:0000256" key="17">
    <source>
        <dbReference type="ARBA" id="ARBA00022647"/>
    </source>
</evidence>
<evidence type="ECO:0000256" key="27">
    <source>
        <dbReference type="ARBA" id="ARBA00022870"/>
    </source>
</evidence>
<dbReference type="EMBL" id="KC631783">
    <property type="protein sequence ID" value="AGW23848.1"/>
    <property type="molecule type" value="Viral_cRNA"/>
</dbReference>
<keyword evidence="33" id="KW-1038">Host endoplasmic reticulum</keyword>
<protein>
    <recommendedName>
        <fullName evidence="10">Envelopment polyprotein</fullName>
    </recommendedName>
    <alternativeName>
        <fullName evidence="36">M polyprotein</fullName>
    </alternativeName>
</protein>
<evidence type="ECO:0000256" key="28">
    <source>
        <dbReference type="ARBA" id="ARBA00022989"/>
    </source>
</evidence>
<feature type="transmembrane region" description="Helical" evidence="37">
    <location>
        <begin position="635"/>
        <end position="654"/>
    </location>
</feature>
<keyword evidence="19" id="KW-0479">Metal-binding</keyword>
<sequence>MDKFQVDKLLMVYLILAVGTPVNCRNVYELRLECPHAVNYHMGDITLHGSVVLPAIPLDQVYTLEVESSCSMDVHNSLKATHDLTQLTWSTKSDHTGDSSSTSFQFTATEKSLKSICMIPHKSLEHTYKLRKAIVCLDLICNQTMCKPELHFLSQMHACTLLRSCIIAVGPYRIQVVFHRTYCSTGLLIEGRCFRPDRTIATNTKPSFMDFTTLPIHCFLVQKTDEKLKIIEEIEKLKTNGCTSNVHKYQGYYLCVSAGSTEIIRVHTSEDQHSAHILKSIYASPFGEDHDNQGELFGAVRIAGGGDGKVPSTETADNIKGVAFSGTPMYSSLSVFTKDITGKLVFSPGIYINYNQTGCDKKALPLVWSGYITMTGVFEAINQCSIFCVLSGPGATCEAFAEGGIYNLTSPTCLVSKYTFIKTTDQQITFVCQRVDTDIIVYCNGHKKVIFTKTLIIGQCIYTITSMFSLLPSVAHSIAIELCVPGFHGWATIALIITFCFGWILIPTITWCILVVLKFLASILHNQSEENRFKILLKKIKEEYERTKGSMVCDVCKLECETQKELKSHQISCPKEQCPYCFTHCEPIEAAFRAHYNVCQVTHRFSDDLKKTVTHKSVKPGCYRTLSLFRYKSRCYIFTTWIFLLIIESILWAASAEPNPLQAQWTDTAHGIGHQVMLTDLELDFSLLSSTKYTYRRRLVNPTNQDQTVLLHIEIKSQVISAEIQPLGHWYDAAFNLKTSFHCFGACVKYSYPWQAAACQFERDFQFETNWGGIPLVCPGMGPGSIPCGEFLVKWKPVGMVSKIVNLKYSRYICVQFNDETLCKALESNDCFVAKSFKICLIGTISKFQNGDTLLFLGPIESGGIILKQWCTTTCQFGDPGDLMLSATQKYICPEFPGSFRKHCSFGHTPVCEYDGNLISGYKKLMATIDSFQSFNVTDIHLTRNTLEWGDPDGLLRDHVNIIVNREINFEDLSENPCKVQVQTVNVEGAWGSGVGFTLKCTVSLTECPTFLTSIKACDSAIAICYGAVSVTLIRGQNTVHVTGRGGHSGSRFKCCHEENCSPTGVLAAAPHLDRVMGIDVVTEDRILDDGAPLCRFSCWFRKTGEWLSGLLSGNWMVIIVLVAFLFISMICLSFLCPVRKFKKV</sequence>
<evidence type="ECO:0000256" key="36">
    <source>
        <dbReference type="ARBA" id="ARBA00031199"/>
    </source>
</evidence>
<organism evidence="39 40">
    <name type="scientific">Bowe virus</name>
    <dbReference type="NCBI Taxonomy" id="1400425"/>
    <lineage>
        <taxon>Viruses</taxon>
        <taxon>Riboviria</taxon>
        <taxon>Orthornavirae</taxon>
        <taxon>Negarnaviricota</taxon>
        <taxon>Polyploviricotina</taxon>
        <taxon>Bunyaviricetes</taxon>
        <taxon>Elliovirales</taxon>
        <taxon>Hantaviridae</taxon>
        <taxon>Mammantavirinae</taxon>
        <taxon>Orthohantavirus</taxon>
        <taxon>Orthohantavirus boweense</taxon>
    </lineage>
</organism>
<keyword evidence="31" id="KW-1015">Disulfide bond</keyword>
<keyword evidence="22" id="KW-0863">Zinc-finger</keyword>
<dbReference type="GO" id="GO:0039654">
    <property type="term" value="P:fusion of virus membrane with host endosome membrane"/>
    <property type="evidence" value="ECO:0007669"/>
    <property type="project" value="UniProtKB-KW"/>
</dbReference>